<evidence type="ECO:0000313" key="1">
    <source>
        <dbReference type="EnsemblPlants" id="Kaladp0076s0352.1.v1.1.CDS.1"/>
    </source>
</evidence>
<sequence length="51" mass="6067">MTSWMHPKMPPKKFSLDFPRFAAAFFFSERPLRAPLPFSFLRCEIFSSLRV</sequence>
<protein>
    <submittedName>
        <fullName evidence="1">Uncharacterized protein</fullName>
    </submittedName>
</protein>
<keyword evidence="2" id="KW-1185">Reference proteome</keyword>
<reference evidence="1" key="1">
    <citation type="submission" date="2021-01" db="UniProtKB">
        <authorList>
            <consortium name="EnsemblPlants"/>
        </authorList>
    </citation>
    <scope>IDENTIFICATION</scope>
</reference>
<dbReference type="AlphaFoldDB" id="A0A7N0UQB6"/>
<organism evidence="1 2">
    <name type="scientific">Kalanchoe fedtschenkoi</name>
    <name type="common">Lavender scallops</name>
    <name type="synonym">South American air plant</name>
    <dbReference type="NCBI Taxonomy" id="63787"/>
    <lineage>
        <taxon>Eukaryota</taxon>
        <taxon>Viridiplantae</taxon>
        <taxon>Streptophyta</taxon>
        <taxon>Embryophyta</taxon>
        <taxon>Tracheophyta</taxon>
        <taxon>Spermatophyta</taxon>
        <taxon>Magnoliopsida</taxon>
        <taxon>eudicotyledons</taxon>
        <taxon>Gunneridae</taxon>
        <taxon>Pentapetalae</taxon>
        <taxon>Saxifragales</taxon>
        <taxon>Crassulaceae</taxon>
        <taxon>Kalanchoe</taxon>
    </lineage>
</organism>
<proteinExistence type="predicted"/>
<name>A0A7N0UQB6_KALFE</name>
<evidence type="ECO:0000313" key="2">
    <source>
        <dbReference type="Proteomes" id="UP000594263"/>
    </source>
</evidence>
<accession>A0A7N0UQB6</accession>
<dbReference type="Gramene" id="Kaladp0076s0352.1.v1.1">
    <property type="protein sequence ID" value="Kaladp0076s0352.1.v1.1.CDS.1"/>
    <property type="gene ID" value="Kaladp0076s0352.v1.1"/>
</dbReference>
<dbReference type="EnsemblPlants" id="Kaladp0076s0352.1.v1.1">
    <property type="protein sequence ID" value="Kaladp0076s0352.1.v1.1.CDS.1"/>
    <property type="gene ID" value="Kaladp0076s0352.v1.1"/>
</dbReference>
<dbReference type="Proteomes" id="UP000594263">
    <property type="component" value="Unplaced"/>
</dbReference>